<keyword evidence="1" id="KW-0472">Membrane</keyword>
<dbReference type="InterPro" id="IPR016410">
    <property type="entry name" value="Phage_imm"/>
</dbReference>
<evidence type="ECO:0000313" key="3">
    <source>
        <dbReference type="Proteomes" id="UP000265801"/>
    </source>
</evidence>
<sequence length="82" mass="9623">MRIIIKESETLDTFNIIPILLAAFVYLIPSIIAKTKNKHNKIKIYFINFFLGWLLFGWFAALYLSLKKDDRDHPLAVKKLKV</sequence>
<dbReference type="AlphaFoldDB" id="A0A3A1QXR6"/>
<dbReference type="EMBL" id="QXIR01000025">
    <property type="protein sequence ID" value="RIW30730.1"/>
    <property type="molecule type" value="Genomic_DNA"/>
</dbReference>
<feature type="transmembrane region" description="Helical" evidence="1">
    <location>
        <begin position="16"/>
        <end position="33"/>
    </location>
</feature>
<keyword evidence="1" id="KW-0812">Transmembrane</keyword>
<accession>A0A3A1QXR6</accession>
<proteinExistence type="predicted"/>
<keyword evidence="3" id="KW-1185">Reference proteome</keyword>
<keyword evidence="1" id="KW-1133">Transmembrane helix</keyword>
<name>A0A3A1QXR6_9BACI</name>
<protein>
    <submittedName>
        <fullName evidence="2">Superinfection immunity protein</fullName>
    </submittedName>
</protein>
<organism evidence="2 3">
    <name type="scientific">Bacillus salacetis</name>
    <dbReference type="NCBI Taxonomy" id="2315464"/>
    <lineage>
        <taxon>Bacteria</taxon>
        <taxon>Bacillati</taxon>
        <taxon>Bacillota</taxon>
        <taxon>Bacilli</taxon>
        <taxon>Bacillales</taxon>
        <taxon>Bacillaceae</taxon>
        <taxon>Bacillus</taxon>
    </lineage>
</organism>
<feature type="transmembrane region" description="Helical" evidence="1">
    <location>
        <begin position="45"/>
        <end position="66"/>
    </location>
</feature>
<evidence type="ECO:0000313" key="2">
    <source>
        <dbReference type="EMBL" id="RIW30730.1"/>
    </source>
</evidence>
<dbReference type="Pfam" id="PF14373">
    <property type="entry name" value="Imm_superinfect"/>
    <property type="match status" value="1"/>
</dbReference>
<evidence type="ECO:0000256" key="1">
    <source>
        <dbReference type="SAM" id="Phobius"/>
    </source>
</evidence>
<reference evidence="2 3" key="1">
    <citation type="submission" date="2018-09" db="EMBL/GenBank/DDBJ databases">
        <title>Bacillus saliacetes sp. nov., isolated from Thai shrimp paste (Ka-pi).</title>
        <authorList>
            <person name="Daroonpunt R."/>
            <person name="Tanasupawat S."/>
            <person name="Yiamsombut S."/>
        </authorList>
    </citation>
    <scope>NUCLEOTIDE SEQUENCE [LARGE SCALE GENOMIC DNA]</scope>
    <source>
        <strain evidence="2 3">SKP7-4</strain>
    </source>
</reference>
<dbReference type="OrthoDB" id="9814116at2"/>
<comment type="caution">
    <text evidence="2">The sequence shown here is derived from an EMBL/GenBank/DDBJ whole genome shotgun (WGS) entry which is preliminary data.</text>
</comment>
<dbReference type="Proteomes" id="UP000265801">
    <property type="component" value="Unassembled WGS sequence"/>
</dbReference>
<gene>
    <name evidence="2" type="ORF">D3H55_16520</name>
</gene>